<feature type="domain" description="Signal transduction histidine kinase dimerisation/phosphoacceptor" evidence="3">
    <location>
        <begin position="1"/>
        <end position="49"/>
    </location>
</feature>
<dbReference type="GO" id="GO:0000155">
    <property type="term" value="F:phosphorelay sensor kinase activity"/>
    <property type="evidence" value="ECO:0007669"/>
    <property type="project" value="InterPro"/>
</dbReference>
<evidence type="ECO:0000256" key="2">
    <source>
        <dbReference type="ARBA" id="ARBA00023012"/>
    </source>
</evidence>
<dbReference type="InterPro" id="IPR003661">
    <property type="entry name" value="HisK_dim/P_dom"/>
</dbReference>
<dbReference type="OrthoDB" id="10266508at2759"/>
<dbReference type="InterPro" id="IPR036890">
    <property type="entry name" value="HATPase_C_sf"/>
</dbReference>
<dbReference type="PANTHER" id="PTHR45339:SF1">
    <property type="entry name" value="HYBRID SIGNAL TRANSDUCTION HISTIDINE KINASE J"/>
    <property type="match status" value="1"/>
</dbReference>
<dbReference type="EMBL" id="KZ997300">
    <property type="protein sequence ID" value="RKO87602.1"/>
    <property type="molecule type" value="Genomic_DNA"/>
</dbReference>
<evidence type="ECO:0000259" key="3">
    <source>
        <dbReference type="Pfam" id="PF00512"/>
    </source>
</evidence>
<reference evidence="5" key="1">
    <citation type="journal article" date="2018" name="Nat. Microbiol.">
        <title>Leveraging single-cell genomics to expand the fungal tree of life.</title>
        <authorList>
            <person name="Ahrendt S.R."/>
            <person name="Quandt C.A."/>
            <person name="Ciobanu D."/>
            <person name="Clum A."/>
            <person name="Salamov A."/>
            <person name="Andreopoulos B."/>
            <person name="Cheng J.F."/>
            <person name="Woyke T."/>
            <person name="Pelin A."/>
            <person name="Henrissat B."/>
            <person name="Reynolds N.K."/>
            <person name="Benny G.L."/>
            <person name="Smith M.E."/>
            <person name="James T.Y."/>
            <person name="Grigoriev I.V."/>
        </authorList>
    </citation>
    <scope>NUCLEOTIDE SEQUENCE [LARGE SCALE GENOMIC DNA]</scope>
</reference>
<evidence type="ECO:0000313" key="5">
    <source>
        <dbReference type="Proteomes" id="UP000269721"/>
    </source>
</evidence>
<keyword evidence="2" id="KW-0902">Two-component regulatory system</keyword>
<gene>
    <name evidence="4" type="ORF">BDK51DRAFT_3753</name>
</gene>
<dbReference type="SUPFAM" id="SSF47384">
    <property type="entry name" value="Homodimeric domain of signal transducing histidine kinase"/>
    <property type="match status" value="1"/>
</dbReference>
<dbReference type="Gene3D" id="1.10.287.130">
    <property type="match status" value="1"/>
</dbReference>
<dbReference type="InterPro" id="IPR036097">
    <property type="entry name" value="HisK_dim/P_sf"/>
</dbReference>
<dbReference type="SUPFAM" id="SSF55874">
    <property type="entry name" value="ATPase domain of HSP90 chaperone/DNA topoisomerase II/histidine kinase"/>
    <property type="match status" value="1"/>
</dbReference>
<dbReference type="AlphaFoldDB" id="A0A4P9W6I4"/>
<evidence type="ECO:0000313" key="4">
    <source>
        <dbReference type="EMBL" id="RKO87602.1"/>
    </source>
</evidence>
<accession>A0A4P9W6I4</accession>
<proteinExistence type="predicted"/>
<feature type="non-terminal residue" evidence="4">
    <location>
        <position position="1"/>
    </location>
</feature>
<sequence>NAIMGMTACLLDTDLTSMQRDFVNIVYTSSDQLLSLLNDILDYSKIEAGKLDLEKESFELRGCVEGALDILARKATGKGLELIFDRDNDVPESFIGDSGRLRQILVNL</sequence>
<dbReference type="Pfam" id="PF00512">
    <property type="entry name" value="HisKA"/>
    <property type="match status" value="1"/>
</dbReference>
<name>A0A4P9W6I4_9FUNG</name>
<keyword evidence="5" id="KW-1185">Reference proteome</keyword>
<dbReference type="PANTHER" id="PTHR45339">
    <property type="entry name" value="HYBRID SIGNAL TRANSDUCTION HISTIDINE KINASE J"/>
    <property type="match status" value="1"/>
</dbReference>
<dbReference type="Gene3D" id="3.30.565.10">
    <property type="entry name" value="Histidine kinase-like ATPase, C-terminal domain"/>
    <property type="match status" value="1"/>
</dbReference>
<dbReference type="Proteomes" id="UP000269721">
    <property type="component" value="Unassembled WGS sequence"/>
</dbReference>
<feature type="non-terminal residue" evidence="4">
    <location>
        <position position="108"/>
    </location>
</feature>
<evidence type="ECO:0000256" key="1">
    <source>
        <dbReference type="ARBA" id="ARBA00022553"/>
    </source>
</evidence>
<organism evidence="4 5">
    <name type="scientific">Blyttiomyces helicus</name>
    <dbReference type="NCBI Taxonomy" id="388810"/>
    <lineage>
        <taxon>Eukaryota</taxon>
        <taxon>Fungi</taxon>
        <taxon>Fungi incertae sedis</taxon>
        <taxon>Chytridiomycota</taxon>
        <taxon>Chytridiomycota incertae sedis</taxon>
        <taxon>Chytridiomycetes</taxon>
        <taxon>Chytridiomycetes incertae sedis</taxon>
        <taxon>Blyttiomyces</taxon>
    </lineage>
</organism>
<dbReference type="CDD" id="cd00082">
    <property type="entry name" value="HisKA"/>
    <property type="match status" value="1"/>
</dbReference>
<keyword evidence="1" id="KW-0597">Phosphoprotein</keyword>
<protein>
    <recommendedName>
        <fullName evidence="3">Signal transduction histidine kinase dimerisation/phosphoacceptor domain-containing protein</fullName>
    </recommendedName>
</protein>